<sequence>MSFGTLYTRPFNPRTPAILAVAKSYGLDLATKTIVSAEDASDEYLDLNPLGKIPTLVAANGFVVSECIAVALYVASQKDDSTLLGDSKEDYASIVRWISFANMEILLHLGGWFNPIIGRRPFVQAEVDESMKQTNKRMDILEKHLEGRTYLVGDRLSLADMFVTGVVAGGFMFFFDQAWRESHPNVTRWFLNVYEQPIYAGVAGKAILVEKARPNAPPRPRQAEEAPRSAAQETNRSIGVSA</sequence>
<dbReference type="SUPFAM" id="SSF47616">
    <property type="entry name" value="GST C-terminal domain-like"/>
    <property type="match status" value="1"/>
</dbReference>
<comment type="similarity">
    <text evidence="1 2">Belongs to the GST superfamily.</text>
</comment>
<dbReference type="SUPFAM" id="SSF52833">
    <property type="entry name" value="Thioredoxin-like"/>
    <property type="match status" value="1"/>
</dbReference>
<feature type="region of interest" description="Disordered" evidence="3">
    <location>
        <begin position="211"/>
        <end position="242"/>
    </location>
</feature>
<dbReference type="EMBL" id="CP134186">
    <property type="protein sequence ID" value="WPB00152.1"/>
    <property type="molecule type" value="Genomic_DNA"/>
</dbReference>
<evidence type="ECO:0000313" key="7">
    <source>
        <dbReference type="EMBL" id="WPB00152.1"/>
    </source>
</evidence>
<dbReference type="Pfam" id="PF00043">
    <property type="entry name" value="GST_C"/>
    <property type="match status" value="1"/>
</dbReference>
<dbReference type="GO" id="GO:0005634">
    <property type="term" value="C:nucleus"/>
    <property type="evidence" value="ECO:0007669"/>
    <property type="project" value="TreeGrafter"/>
</dbReference>
<dbReference type="Pfam" id="PF02798">
    <property type="entry name" value="GST_N"/>
    <property type="match status" value="1"/>
</dbReference>
<dbReference type="InterPro" id="IPR050802">
    <property type="entry name" value="EF-GSTs"/>
</dbReference>
<dbReference type="Gene3D" id="1.20.1050.10">
    <property type="match status" value="1"/>
</dbReference>
<name>A0A2G5I495_CERBT</name>
<dbReference type="PANTHER" id="PTHR43986">
    <property type="entry name" value="ELONGATION FACTOR 1-GAMMA"/>
    <property type="match status" value="1"/>
</dbReference>
<dbReference type="InterPro" id="IPR036249">
    <property type="entry name" value="Thioredoxin-like_sf"/>
</dbReference>
<proteinExistence type="inferred from homology"/>
<dbReference type="FunFam" id="1.20.1050.10:FF:000006">
    <property type="entry name" value="Elongation factor 1 gamma"/>
    <property type="match status" value="1"/>
</dbReference>
<evidence type="ECO:0000256" key="1">
    <source>
        <dbReference type="ARBA" id="ARBA00007409"/>
    </source>
</evidence>
<dbReference type="GO" id="GO:0005737">
    <property type="term" value="C:cytoplasm"/>
    <property type="evidence" value="ECO:0007669"/>
    <property type="project" value="TreeGrafter"/>
</dbReference>
<dbReference type="EMBL" id="LKMD01000101">
    <property type="protein sequence ID" value="PIA99571.1"/>
    <property type="molecule type" value="Genomic_DNA"/>
</dbReference>
<dbReference type="OrthoDB" id="249703at2759"/>
<dbReference type="SFLD" id="SFLDS00019">
    <property type="entry name" value="Glutathione_Transferase_(cytos"/>
    <property type="match status" value="1"/>
</dbReference>
<evidence type="ECO:0000313" key="6">
    <source>
        <dbReference type="EMBL" id="PIA99571.1"/>
    </source>
</evidence>
<accession>A0A2G5I495</accession>
<dbReference type="CDD" id="cd03181">
    <property type="entry name" value="GST_C_EF1Bgamma_like"/>
    <property type="match status" value="1"/>
</dbReference>
<gene>
    <name evidence="6" type="ORF">CB0940_02990</name>
    <name evidence="7" type="ORF">RHO25_004771</name>
</gene>
<dbReference type="Proteomes" id="UP000230605">
    <property type="component" value="Chromosome 3"/>
</dbReference>
<reference evidence="7 9" key="2">
    <citation type="submission" date="2023-09" db="EMBL/GenBank/DDBJ databases">
        <title>Complete-Gapless Cercospora beticola genome.</title>
        <authorList>
            <person name="Wyatt N.A."/>
            <person name="Spanner R.E."/>
            <person name="Bolton M.D."/>
        </authorList>
    </citation>
    <scope>NUCLEOTIDE SEQUENCE [LARGE SCALE GENOMIC DNA]</scope>
    <source>
        <strain evidence="7">Cb09-40</strain>
    </source>
</reference>
<dbReference type="PANTHER" id="PTHR43986:SF1">
    <property type="entry name" value="ELONGATION FACTOR 1-GAMMA"/>
    <property type="match status" value="1"/>
</dbReference>
<evidence type="ECO:0000256" key="3">
    <source>
        <dbReference type="SAM" id="MobiDB-lite"/>
    </source>
</evidence>
<dbReference type="AlphaFoldDB" id="A0A2G5I495"/>
<dbReference type="PROSITE" id="PS50404">
    <property type="entry name" value="GST_NTER"/>
    <property type="match status" value="1"/>
</dbReference>
<dbReference type="FunFam" id="3.40.30.10:FF:000142">
    <property type="entry name" value="Elongation factor 1 gamma"/>
    <property type="match status" value="1"/>
</dbReference>
<protein>
    <submittedName>
        <fullName evidence="6">Putative sterigmatocystin biosynthesis protein stcT</fullName>
    </submittedName>
</protein>
<feature type="domain" description="GST N-terminal" evidence="4">
    <location>
        <begin position="2"/>
        <end position="82"/>
    </location>
</feature>
<evidence type="ECO:0000256" key="2">
    <source>
        <dbReference type="RuleBase" id="RU003494"/>
    </source>
</evidence>
<evidence type="ECO:0000313" key="9">
    <source>
        <dbReference type="Proteomes" id="UP001302367"/>
    </source>
</evidence>
<dbReference type="Proteomes" id="UP001302367">
    <property type="component" value="Chromosome 3"/>
</dbReference>
<dbReference type="PROSITE" id="PS50405">
    <property type="entry name" value="GST_CTER"/>
    <property type="match status" value="1"/>
</dbReference>
<evidence type="ECO:0000259" key="5">
    <source>
        <dbReference type="PROSITE" id="PS50405"/>
    </source>
</evidence>
<evidence type="ECO:0000313" key="8">
    <source>
        <dbReference type="Proteomes" id="UP000230605"/>
    </source>
</evidence>
<dbReference type="SFLD" id="SFLDG00358">
    <property type="entry name" value="Main_(cytGST)"/>
    <property type="match status" value="1"/>
</dbReference>
<evidence type="ECO:0000259" key="4">
    <source>
        <dbReference type="PROSITE" id="PS50404"/>
    </source>
</evidence>
<dbReference type="InterPro" id="IPR010987">
    <property type="entry name" value="Glutathione-S-Trfase_C-like"/>
</dbReference>
<organism evidence="6 8">
    <name type="scientific">Cercospora beticola</name>
    <name type="common">Sugarbeet leaf spot fungus</name>
    <dbReference type="NCBI Taxonomy" id="122368"/>
    <lineage>
        <taxon>Eukaryota</taxon>
        <taxon>Fungi</taxon>
        <taxon>Dikarya</taxon>
        <taxon>Ascomycota</taxon>
        <taxon>Pezizomycotina</taxon>
        <taxon>Dothideomycetes</taxon>
        <taxon>Dothideomycetidae</taxon>
        <taxon>Mycosphaerellales</taxon>
        <taxon>Mycosphaerellaceae</taxon>
        <taxon>Cercospora</taxon>
    </lineage>
</organism>
<feature type="domain" description="GST C-terminal" evidence="5">
    <location>
        <begin position="87"/>
        <end position="218"/>
    </location>
</feature>
<dbReference type="InterPro" id="IPR036282">
    <property type="entry name" value="Glutathione-S-Trfase_C_sf"/>
</dbReference>
<reference evidence="6 8" key="1">
    <citation type="submission" date="2015-10" db="EMBL/GenBank/DDBJ databases">
        <title>The cercosporin biosynthetic gene cluster was horizontally transferred to several fungal lineages and shown to be expanded in Cercospora beticola based on microsynteny with recipient genomes.</title>
        <authorList>
            <person name="De Jonge R."/>
            <person name="Ebert M.K."/>
            <person name="Suttle J.C."/>
            <person name="Jurick Ii W.M."/>
            <person name="Secor G.A."/>
            <person name="Thomma B.P."/>
            <person name="Van De Peer Y."/>
            <person name="Bolton M.D."/>
        </authorList>
    </citation>
    <scope>NUCLEOTIDE SEQUENCE [LARGE SCALE GENOMIC DNA]</scope>
    <source>
        <strain evidence="6 8">09-40</strain>
    </source>
</reference>
<keyword evidence="9" id="KW-1185">Reference proteome</keyword>
<dbReference type="InterPro" id="IPR004046">
    <property type="entry name" value="GST_C"/>
</dbReference>
<dbReference type="InterPro" id="IPR040079">
    <property type="entry name" value="Glutathione_S-Trfase"/>
</dbReference>
<dbReference type="Gene3D" id="3.40.30.10">
    <property type="entry name" value="Glutaredoxin"/>
    <property type="match status" value="1"/>
</dbReference>
<dbReference type="CDD" id="cd03044">
    <property type="entry name" value="GST_N_EF1Bgamma"/>
    <property type="match status" value="1"/>
</dbReference>
<dbReference type="InterPro" id="IPR004045">
    <property type="entry name" value="Glutathione_S-Trfase_N"/>
</dbReference>